<comment type="caution">
    <text evidence="4">The sequence shown here is derived from an EMBL/GenBank/DDBJ whole genome shotgun (WGS) entry which is preliminary data.</text>
</comment>
<organism evidence="4 5">
    <name type="scientific">Brevundimonas abyssalis TAR-001</name>
    <dbReference type="NCBI Taxonomy" id="1391729"/>
    <lineage>
        <taxon>Bacteria</taxon>
        <taxon>Pseudomonadati</taxon>
        <taxon>Pseudomonadota</taxon>
        <taxon>Alphaproteobacteria</taxon>
        <taxon>Caulobacterales</taxon>
        <taxon>Caulobacteraceae</taxon>
        <taxon>Brevundimonas</taxon>
    </lineage>
</organism>
<evidence type="ECO:0000259" key="2">
    <source>
        <dbReference type="Pfam" id="PF11738"/>
    </source>
</evidence>
<keyword evidence="5" id="KW-1185">Reference proteome</keyword>
<sequence>MSLPSRALILTAAAALTLAACDRREREAPAPEAPAEAPPSPPPTARAPMTYESENRFAQVELALPDAVRAQPDLHARLYAEAVRELRTFSEGAQADRTEYEGDMDLPPYSKHIDYVAAGETGKLISLQRNSSEYTGGAHPNPAYGAVIWDKALKQFVQPAQLFRRGADLSALDQALCDALNTARRGRNPDAQPIGLNPTQGGWSCPRAGTTPFVLAPSTTPGKAGGLIFLIGPYQVGPYAEGGYEVAIPQSVFRSLLAPAYADEFAGQPPRTGDVTDLG</sequence>
<dbReference type="InterPro" id="IPR025303">
    <property type="entry name" value="PdaC"/>
</dbReference>
<evidence type="ECO:0000313" key="5">
    <source>
        <dbReference type="Proteomes" id="UP000016569"/>
    </source>
</evidence>
<name>A0A8E0TTJ8_9CAUL</name>
<dbReference type="InterPro" id="IPR021729">
    <property type="entry name" value="DUF3298"/>
</dbReference>
<gene>
    <name evidence="4" type="ORF">MBEBAB_2576</name>
</gene>
<accession>A0A8E0TTJ8</accession>
<feature type="compositionally biased region" description="Pro residues" evidence="1">
    <location>
        <begin position="36"/>
        <end position="45"/>
    </location>
</feature>
<dbReference type="Pfam" id="PF13739">
    <property type="entry name" value="PdaC"/>
    <property type="match status" value="1"/>
</dbReference>
<evidence type="ECO:0000259" key="3">
    <source>
        <dbReference type="Pfam" id="PF13739"/>
    </source>
</evidence>
<feature type="region of interest" description="Disordered" evidence="1">
    <location>
        <begin position="23"/>
        <end position="48"/>
    </location>
</feature>
<reference evidence="5" key="1">
    <citation type="journal article" date="2013" name="Genome Announc.">
        <title>Draft Genome Sequence of the Dimorphic Prosthecate Bacterium Brevundimonas abyssalis TAR-001T.</title>
        <authorList>
            <person name="Tsubouchi T."/>
            <person name="Nishi S."/>
            <person name="Usui K."/>
            <person name="Shimane Y."/>
            <person name="Takaki Y."/>
            <person name="Maruyama T."/>
            <person name="Hatada Y."/>
        </authorList>
    </citation>
    <scope>NUCLEOTIDE SEQUENCE [LARGE SCALE GENOMIC DNA]</scope>
    <source>
        <strain evidence="5">TAR-001</strain>
    </source>
</reference>
<feature type="domain" description="DUF3298" evidence="2">
    <location>
        <begin position="223"/>
        <end position="251"/>
    </location>
</feature>
<dbReference type="Proteomes" id="UP000016569">
    <property type="component" value="Unassembled WGS sequence"/>
</dbReference>
<dbReference type="Gene3D" id="3.30.565.40">
    <property type="entry name" value="Fervidobacterium nodosum Rt17-B1 like"/>
    <property type="match status" value="1"/>
</dbReference>
<evidence type="ECO:0000256" key="1">
    <source>
        <dbReference type="SAM" id="MobiDB-lite"/>
    </source>
</evidence>
<dbReference type="EMBL" id="BATC01000066">
    <property type="protein sequence ID" value="GAD60326.1"/>
    <property type="molecule type" value="Genomic_DNA"/>
</dbReference>
<dbReference type="AlphaFoldDB" id="A0A8E0TTJ8"/>
<protein>
    <recommendedName>
        <fullName evidence="6">DUF3298 domain-containing protein</fullName>
    </recommendedName>
</protein>
<proteinExistence type="predicted"/>
<dbReference type="Pfam" id="PF11738">
    <property type="entry name" value="DUF3298"/>
    <property type="match status" value="1"/>
</dbReference>
<feature type="domain" description="Deacetylase PdaC" evidence="3">
    <location>
        <begin position="53"/>
        <end position="141"/>
    </location>
</feature>
<dbReference type="PROSITE" id="PS51257">
    <property type="entry name" value="PROKAR_LIPOPROTEIN"/>
    <property type="match status" value="1"/>
</dbReference>
<evidence type="ECO:0008006" key="6">
    <source>
        <dbReference type="Google" id="ProtNLM"/>
    </source>
</evidence>
<evidence type="ECO:0000313" key="4">
    <source>
        <dbReference type="EMBL" id="GAD60326.1"/>
    </source>
</evidence>